<sequence>MMRKIGIMTLNGYYNYGNRLQNYALQESLKFLGFVVETIINRRTPKKTKFIKRIHNLGTNSYKEIYIKAYNKTWRKIRKKSIVKRTENFKEFTLNYINETNYFISENNIPKNLSDRYDYFVTGSDQVWNPVNTLGSSIFFLTFAEKHKRIAYAPSFGVSEIKPEYKEKYKEWISEIPWLSVREDDGARIIKELTGRDAPVLVDPTLLLTKEKWLSIAKEAQNKPKGNYLLTYFLGGIPPKYKKQIKKIAKVNNLEVINLADIRDKETYRTGPSEFIDYINSCSVFCTDSFHGAVFSILFEKPFIVYERMGSTLSMFSRIETLLKKFKLESRKAENIKSNEDVFNIDFSHVPAILEAERKKSYDFLKEALNVKDGD</sequence>
<keyword evidence="2" id="KW-0808">Transferase</keyword>
<dbReference type="InterPro" id="IPR007345">
    <property type="entry name" value="Polysacch_pyruvyl_Trfase"/>
</dbReference>
<keyword evidence="3" id="KW-1185">Reference proteome</keyword>
<evidence type="ECO:0000313" key="2">
    <source>
        <dbReference type="EMBL" id="AUG58590.1"/>
    </source>
</evidence>
<proteinExistence type="predicted"/>
<evidence type="ECO:0000259" key="1">
    <source>
        <dbReference type="Pfam" id="PF04230"/>
    </source>
</evidence>
<dbReference type="GO" id="GO:0016740">
    <property type="term" value="F:transferase activity"/>
    <property type="evidence" value="ECO:0007669"/>
    <property type="project" value="UniProtKB-KW"/>
</dbReference>
<dbReference type="Pfam" id="PF04230">
    <property type="entry name" value="PS_pyruv_trans"/>
    <property type="match status" value="1"/>
</dbReference>
<dbReference type="AlphaFoldDB" id="A0A2K9ESR2"/>
<protein>
    <submittedName>
        <fullName evidence="2">Polysaccharide pyruvyl transferase</fullName>
    </submittedName>
</protein>
<organism evidence="2 3">
    <name type="scientific">Acetivibrio saccincola</name>
    <dbReference type="NCBI Taxonomy" id="1677857"/>
    <lineage>
        <taxon>Bacteria</taxon>
        <taxon>Bacillati</taxon>
        <taxon>Bacillota</taxon>
        <taxon>Clostridia</taxon>
        <taxon>Eubacteriales</taxon>
        <taxon>Oscillospiraceae</taxon>
        <taxon>Acetivibrio</taxon>
    </lineage>
</organism>
<dbReference type="Proteomes" id="UP000233534">
    <property type="component" value="Chromosome"/>
</dbReference>
<accession>A0A2K9ESR2</accession>
<gene>
    <name evidence="2" type="ORF">HVS_13625</name>
</gene>
<evidence type="ECO:0000313" key="3">
    <source>
        <dbReference type="Proteomes" id="UP000233534"/>
    </source>
</evidence>
<name>A0A2K9ESR2_9FIRM</name>
<reference evidence="2 3" key="1">
    <citation type="submission" date="2017-12" db="EMBL/GenBank/DDBJ databases">
        <title>Complete genome sequence of Herbivorax saccincola GGR1, a novel Cellulosome-producing hydrolytic bacterium in a thermophilic biogas plant, established by Illumina and Nanopore MinION sequencing.</title>
        <authorList>
            <person name="Pechtl A."/>
            <person name="Ruckert C."/>
            <person name="Koeck D.E."/>
            <person name="Maus I."/>
            <person name="Winkler A."/>
            <person name="Kalinowski J."/>
            <person name="Puhler A."/>
            <person name="Schwarz W.W."/>
            <person name="Zverlov V.V."/>
            <person name="Schluter A."/>
            <person name="Liebl W."/>
        </authorList>
    </citation>
    <scope>NUCLEOTIDE SEQUENCE [LARGE SCALE GENOMIC DNA]</scope>
    <source>
        <strain evidence="3">SR1</strain>
    </source>
</reference>
<dbReference type="KEGG" id="hsc:HVS_13625"/>
<dbReference type="EMBL" id="CP025197">
    <property type="protein sequence ID" value="AUG58590.1"/>
    <property type="molecule type" value="Genomic_DNA"/>
</dbReference>
<feature type="domain" description="Polysaccharide pyruvyl transferase" evidence="1">
    <location>
        <begin position="15"/>
        <end position="306"/>
    </location>
</feature>